<sequence length="39" mass="4512">MMMGVFRLPNGEMMEYKNGRHFSIMRRVAFSGCLWGEAA</sequence>
<comment type="caution">
    <text evidence="1">The sequence shown here is derived from an EMBL/GenBank/DDBJ whole genome shotgun (WGS) entry which is preliminary data.</text>
</comment>
<dbReference type="EMBL" id="ACJW02000002">
    <property type="protein sequence ID" value="EEP68302.1"/>
    <property type="molecule type" value="Genomic_DNA"/>
</dbReference>
<dbReference type="AlphaFoldDB" id="C4GH63"/>
<name>C4GH63_9NEIS</name>
<reference evidence="1" key="1">
    <citation type="submission" date="2009-04" db="EMBL/GenBank/DDBJ databases">
        <authorList>
            <person name="Weinstock G."/>
            <person name="Sodergren E."/>
            <person name="Clifton S."/>
            <person name="Fulton L."/>
            <person name="Fulton B."/>
            <person name="Courtney L."/>
            <person name="Fronick C."/>
            <person name="Harrison M."/>
            <person name="Strong C."/>
            <person name="Farmer C."/>
            <person name="Delahaunty K."/>
            <person name="Markovic C."/>
            <person name="Hall O."/>
            <person name="Minx P."/>
            <person name="Tomlinson C."/>
            <person name="Mitreva M."/>
            <person name="Nelson J."/>
            <person name="Hou S."/>
            <person name="Wollam A."/>
            <person name="Pepin K.H."/>
            <person name="Johnson M."/>
            <person name="Bhonagiri V."/>
            <person name="Nash W.E."/>
            <person name="Warren W."/>
            <person name="Chinwalla A."/>
            <person name="Mardis E.R."/>
            <person name="Wilson R.K."/>
        </authorList>
    </citation>
    <scope>NUCLEOTIDE SEQUENCE [LARGE SCALE GENOMIC DNA]</scope>
    <source>
        <strain evidence="1">ATCC 51147</strain>
    </source>
</reference>
<gene>
    <name evidence="1" type="ORF">GCWU000324_00196</name>
</gene>
<dbReference type="HOGENOM" id="CLU_3311177_0_0_4"/>
<evidence type="ECO:0000313" key="2">
    <source>
        <dbReference type="Proteomes" id="UP000003009"/>
    </source>
</evidence>
<dbReference type="Proteomes" id="UP000003009">
    <property type="component" value="Unassembled WGS sequence"/>
</dbReference>
<accession>C4GH63</accession>
<proteinExistence type="predicted"/>
<protein>
    <submittedName>
        <fullName evidence="1">Uncharacterized protein</fullName>
    </submittedName>
</protein>
<evidence type="ECO:0000313" key="1">
    <source>
        <dbReference type="EMBL" id="EEP68302.1"/>
    </source>
</evidence>
<dbReference type="STRING" id="629741.GCWU000324_00196"/>
<keyword evidence="2" id="KW-1185">Reference proteome</keyword>
<organism evidence="1 2">
    <name type="scientific">Kingella oralis ATCC 51147</name>
    <dbReference type="NCBI Taxonomy" id="629741"/>
    <lineage>
        <taxon>Bacteria</taxon>
        <taxon>Pseudomonadati</taxon>
        <taxon>Pseudomonadota</taxon>
        <taxon>Betaproteobacteria</taxon>
        <taxon>Neisseriales</taxon>
        <taxon>Neisseriaceae</taxon>
        <taxon>Kingella</taxon>
    </lineage>
</organism>